<evidence type="ECO:0000313" key="1">
    <source>
        <dbReference type="EMBL" id="KKM06779.1"/>
    </source>
</evidence>
<proteinExistence type="predicted"/>
<comment type="caution">
    <text evidence="1">The sequence shown here is derived from an EMBL/GenBank/DDBJ whole genome shotgun (WGS) entry which is preliminary data.</text>
</comment>
<sequence length="137" mass="15707">MPIYPKITLADGKFKRTADPDTFIEKITPTSDSMAPEIIYVQFKGQRRWKMWGNCNRCGIADFNLHEDGSIDFGDYNIVVEPGKSVGEVDSVLDLDFDTRLDYPCTPDYDRLMRKQAAELGIPYVCGLQFEPLPWIY</sequence>
<protein>
    <submittedName>
        <fullName evidence="1">Uncharacterized protein</fullName>
    </submittedName>
</protein>
<gene>
    <name evidence="1" type="ORF">LCGC14_1740570</name>
</gene>
<dbReference type="EMBL" id="LAZR01015915">
    <property type="protein sequence ID" value="KKM06779.1"/>
    <property type="molecule type" value="Genomic_DNA"/>
</dbReference>
<dbReference type="AlphaFoldDB" id="A0A0F9H6U2"/>
<name>A0A0F9H6U2_9ZZZZ</name>
<organism evidence="1">
    <name type="scientific">marine sediment metagenome</name>
    <dbReference type="NCBI Taxonomy" id="412755"/>
    <lineage>
        <taxon>unclassified sequences</taxon>
        <taxon>metagenomes</taxon>
        <taxon>ecological metagenomes</taxon>
    </lineage>
</organism>
<reference evidence="1" key="1">
    <citation type="journal article" date="2015" name="Nature">
        <title>Complex archaea that bridge the gap between prokaryotes and eukaryotes.</title>
        <authorList>
            <person name="Spang A."/>
            <person name="Saw J.H."/>
            <person name="Jorgensen S.L."/>
            <person name="Zaremba-Niedzwiedzka K."/>
            <person name="Martijn J."/>
            <person name="Lind A.E."/>
            <person name="van Eijk R."/>
            <person name="Schleper C."/>
            <person name="Guy L."/>
            <person name="Ettema T.J."/>
        </authorList>
    </citation>
    <scope>NUCLEOTIDE SEQUENCE</scope>
</reference>
<accession>A0A0F9H6U2</accession>